<dbReference type="PANTHER" id="PTHR31736">
    <property type="match status" value="1"/>
</dbReference>
<keyword evidence="7" id="KW-0624">Polysaccharide degradation</keyword>
<keyword evidence="2" id="KW-0677">Repeat</keyword>
<evidence type="ECO:0000256" key="3">
    <source>
        <dbReference type="ARBA" id="ARBA00022801"/>
    </source>
</evidence>
<sequence>MRKIRKVFILLWFPVIFCCFFIEQVFSMNDTHSWTFAQKAMGQNYSSGQLMTYTVPEEYPLEGSQKFNVSVNGYYTGIYNDNNLWGGNVNFGYFDFEAGNSVNIVVSYSGSIDSFEILPKGFNIQAEKVSDNALSFQISNVEQYITVIINGNYKGDVLHLFANSIDKNIPNVAQKEGYYFDKKQGIHYFGPGYYKLSEMFSNGTLSVNKKKVIYLAGGAVLDGQLGFNQSSSAEIRGRGMIMNKEEKGMDNRVVLSVSASTGGTIEGIIIHGHRAPGWVCTNDKSSGLSYRNVKIISTRYASTDGIDINQCTDFTFENMFIRSCDDAVAIKGLDAETSAPVDCRPNKNLLFEKMQLWNDCNNAFGMGAETRASLYENVSLRNSDILFSYDDPNYHETLDERSAMNICALHGTYFRNIVFENIRVNRCERLIGLGFKDNFWFGSIQGDQSYPGGIDGVIFRNIICESNSGSKIANDIWLYGWYKEGTPTKQVKNITFDNVIIEGNLLQNDQSIKTNNVSGIILVKDLFFNTGLDVTEVREKYAVKVYPTILNQGENIYLEGDPILKCSAYSSLGQLLGDYSGKCIISTAEWPSGINFIKILDGRLSSQVTAIIVR</sequence>
<evidence type="ECO:0000256" key="4">
    <source>
        <dbReference type="ARBA" id="ARBA00023180"/>
    </source>
</evidence>
<comment type="function">
    <text evidence="8">Pectinolytic enzyme involved in the degradation of xylogalacturonan (xga), a galacturonan backbone heavily substituted with xylose, and which is one important component of the hairy regions of pectin. Activity requires a galacturonic acid backbone substituted with xylose.</text>
</comment>
<dbReference type="InterPro" id="IPR000743">
    <property type="entry name" value="Glyco_hydro_28"/>
</dbReference>
<keyword evidence="3 9" id="KW-0378">Hydrolase</keyword>
<evidence type="ECO:0008006" key="12">
    <source>
        <dbReference type="Google" id="ProtNLM"/>
    </source>
</evidence>
<dbReference type="GO" id="GO:0004650">
    <property type="term" value="F:polygalacturonase activity"/>
    <property type="evidence" value="ECO:0007669"/>
    <property type="project" value="InterPro"/>
</dbReference>
<dbReference type="SUPFAM" id="SSF51126">
    <property type="entry name" value="Pectin lyase-like"/>
    <property type="match status" value="1"/>
</dbReference>
<gene>
    <name evidence="10" type="ORF">Cop2CBH44_16950</name>
</gene>
<dbReference type="InterPro" id="IPR012334">
    <property type="entry name" value="Pectin_lyas_fold"/>
</dbReference>
<evidence type="ECO:0000256" key="1">
    <source>
        <dbReference type="ARBA" id="ARBA00008834"/>
    </source>
</evidence>
<dbReference type="Pfam" id="PF00295">
    <property type="entry name" value="Glyco_hydro_28"/>
    <property type="match status" value="1"/>
</dbReference>
<evidence type="ECO:0000256" key="5">
    <source>
        <dbReference type="ARBA" id="ARBA00023277"/>
    </source>
</evidence>
<evidence type="ECO:0000256" key="2">
    <source>
        <dbReference type="ARBA" id="ARBA00022737"/>
    </source>
</evidence>
<protein>
    <recommendedName>
        <fullName evidence="12">Endo-polygalacturonase</fullName>
    </recommendedName>
</protein>
<proteinExistence type="inferred from homology"/>
<evidence type="ECO:0000313" key="11">
    <source>
        <dbReference type="Proteomes" id="UP000594042"/>
    </source>
</evidence>
<dbReference type="PANTHER" id="PTHR31736:SF9">
    <property type="entry name" value="ENDO-XYLOGALACTURONAN HYDROLASE A-RELATED"/>
    <property type="match status" value="1"/>
</dbReference>
<reference evidence="11" key="1">
    <citation type="submission" date="2020-07" db="EMBL/GenBank/DDBJ databases">
        <title>Complete genome sequencing of Coprobacter sp. strain 2CBH44.</title>
        <authorList>
            <person name="Sakamoto M."/>
            <person name="Murakami T."/>
            <person name="Mori H."/>
        </authorList>
    </citation>
    <scope>NUCLEOTIDE SEQUENCE [LARGE SCALE GENOMIC DNA]</scope>
    <source>
        <strain evidence="11">2CBH44</strain>
    </source>
</reference>
<evidence type="ECO:0000256" key="8">
    <source>
        <dbReference type="ARBA" id="ARBA00037278"/>
    </source>
</evidence>
<dbReference type="GO" id="GO:0000272">
    <property type="term" value="P:polysaccharide catabolic process"/>
    <property type="evidence" value="ECO:0007669"/>
    <property type="project" value="UniProtKB-KW"/>
</dbReference>
<keyword evidence="6 9" id="KW-0326">Glycosidase</keyword>
<dbReference type="InterPro" id="IPR011050">
    <property type="entry name" value="Pectin_lyase_fold/virulence"/>
</dbReference>
<dbReference type="Proteomes" id="UP000594042">
    <property type="component" value="Chromosome"/>
</dbReference>
<dbReference type="RefSeq" id="WP_200754642.1">
    <property type="nucleotide sequence ID" value="NZ_AP023322.1"/>
</dbReference>
<name>A0A7G1HX05_9BACT</name>
<dbReference type="EMBL" id="AP023322">
    <property type="protein sequence ID" value="BCI63342.1"/>
    <property type="molecule type" value="Genomic_DNA"/>
</dbReference>
<evidence type="ECO:0000313" key="10">
    <source>
        <dbReference type="EMBL" id="BCI63342.1"/>
    </source>
</evidence>
<evidence type="ECO:0000256" key="6">
    <source>
        <dbReference type="ARBA" id="ARBA00023295"/>
    </source>
</evidence>
<keyword evidence="4" id="KW-0325">Glycoprotein</keyword>
<evidence type="ECO:0000256" key="9">
    <source>
        <dbReference type="RuleBase" id="RU361169"/>
    </source>
</evidence>
<keyword evidence="5" id="KW-0119">Carbohydrate metabolism</keyword>
<keyword evidence="11" id="KW-1185">Reference proteome</keyword>
<dbReference type="Gene3D" id="2.160.20.10">
    <property type="entry name" value="Single-stranded right-handed beta-helix, Pectin lyase-like"/>
    <property type="match status" value="1"/>
</dbReference>
<dbReference type="AlphaFoldDB" id="A0A7G1HX05"/>
<accession>A0A7G1HX05</accession>
<evidence type="ECO:0000256" key="7">
    <source>
        <dbReference type="ARBA" id="ARBA00023326"/>
    </source>
</evidence>
<organism evidence="10 11">
    <name type="scientific">Coprobacter secundus subsp. similis</name>
    <dbReference type="NCBI Taxonomy" id="2751153"/>
    <lineage>
        <taxon>Bacteria</taxon>
        <taxon>Pseudomonadati</taxon>
        <taxon>Bacteroidota</taxon>
        <taxon>Bacteroidia</taxon>
        <taxon>Bacteroidales</taxon>
        <taxon>Barnesiellaceae</taxon>
        <taxon>Coprobacter</taxon>
    </lineage>
</organism>
<comment type="similarity">
    <text evidence="1 9">Belongs to the glycosyl hydrolase 28 family.</text>
</comment>
<dbReference type="KEGG" id="copr:Cop2CBH44_16950"/>